<evidence type="ECO:0000256" key="2">
    <source>
        <dbReference type="SAM" id="Phobius"/>
    </source>
</evidence>
<evidence type="ECO:0000313" key="3">
    <source>
        <dbReference type="EMBL" id="GAA4179576.1"/>
    </source>
</evidence>
<protein>
    <submittedName>
        <fullName evidence="3">Uncharacterized protein</fullName>
    </submittedName>
</protein>
<accession>A0ABP8A845</accession>
<comment type="caution">
    <text evidence="3">The sequence shown here is derived from an EMBL/GenBank/DDBJ whole genome shotgun (WGS) entry which is preliminary data.</text>
</comment>
<organism evidence="3 4">
    <name type="scientific">Streptosporangium oxazolinicum</name>
    <dbReference type="NCBI Taxonomy" id="909287"/>
    <lineage>
        <taxon>Bacteria</taxon>
        <taxon>Bacillati</taxon>
        <taxon>Actinomycetota</taxon>
        <taxon>Actinomycetes</taxon>
        <taxon>Streptosporangiales</taxon>
        <taxon>Streptosporangiaceae</taxon>
        <taxon>Streptosporangium</taxon>
    </lineage>
</organism>
<evidence type="ECO:0000256" key="1">
    <source>
        <dbReference type="SAM" id="MobiDB-lite"/>
    </source>
</evidence>
<keyword evidence="2" id="KW-0812">Transmembrane</keyword>
<feature type="region of interest" description="Disordered" evidence="1">
    <location>
        <begin position="1"/>
        <end position="77"/>
    </location>
</feature>
<reference evidence="4" key="1">
    <citation type="journal article" date="2019" name="Int. J. Syst. Evol. Microbiol.">
        <title>The Global Catalogue of Microorganisms (GCM) 10K type strain sequencing project: providing services to taxonomists for standard genome sequencing and annotation.</title>
        <authorList>
            <consortium name="The Broad Institute Genomics Platform"/>
            <consortium name="The Broad Institute Genome Sequencing Center for Infectious Disease"/>
            <person name="Wu L."/>
            <person name="Ma J."/>
        </authorList>
    </citation>
    <scope>NUCLEOTIDE SEQUENCE [LARGE SCALE GENOMIC DNA]</scope>
    <source>
        <strain evidence="4">JCM 17388</strain>
    </source>
</reference>
<evidence type="ECO:0000313" key="4">
    <source>
        <dbReference type="Proteomes" id="UP001501251"/>
    </source>
</evidence>
<feature type="transmembrane region" description="Helical" evidence="2">
    <location>
        <begin position="82"/>
        <end position="103"/>
    </location>
</feature>
<keyword evidence="2" id="KW-0472">Membrane</keyword>
<keyword evidence="2" id="KW-1133">Transmembrane helix</keyword>
<proteinExistence type="predicted"/>
<feature type="compositionally biased region" description="Basic and acidic residues" evidence="1">
    <location>
        <begin position="58"/>
        <end position="77"/>
    </location>
</feature>
<gene>
    <name evidence="3" type="ORF">GCM10022252_01270</name>
</gene>
<dbReference type="EMBL" id="BAABAQ010000001">
    <property type="protein sequence ID" value="GAA4179576.1"/>
    <property type="molecule type" value="Genomic_DNA"/>
</dbReference>
<dbReference type="Proteomes" id="UP001501251">
    <property type="component" value="Unassembled WGS sequence"/>
</dbReference>
<name>A0ABP8A845_9ACTN</name>
<sequence>MEPPRRQPYNRPDASPPAQGRQQGQHWFDASPNNRAPEAPEPLPPASQPTRPQGRPSEPPRERPRQERWSPYDEGPRSRRPIFIAAGAFAALVAAGVGLAVLANSDPAPVPGATGPTAAAPLLPPANISEGKFGFASSRATDPHALTLNEVFKNKKVKIGGQTYLMTTRRTDEKCDKAVVGTKLQKALTSAKCTQLLRASFRDASGKVIGTVGVANLKTSAGASKVVSVGSGKEREEYIKPLPGKDKVTKLLGTGEAFVGEWRHGHYAVMVWFQYKDGHLPKKTEAKKLNQAAFGAADATITPALEARSLTGKRP</sequence>
<keyword evidence="4" id="KW-1185">Reference proteome</keyword>